<evidence type="ECO:0000313" key="2">
    <source>
        <dbReference type="Proteomes" id="UP000800038"/>
    </source>
</evidence>
<proteinExistence type="predicted"/>
<protein>
    <submittedName>
        <fullName evidence="1">Uncharacterized protein</fullName>
    </submittedName>
</protein>
<evidence type="ECO:0000313" key="1">
    <source>
        <dbReference type="EMBL" id="KAF1939364.1"/>
    </source>
</evidence>
<gene>
    <name evidence="1" type="ORF">EJ02DRAFT_258475</name>
</gene>
<dbReference type="AlphaFoldDB" id="A0A6A5SI56"/>
<name>A0A6A5SI56_9PLEO</name>
<dbReference type="OrthoDB" id="3737134at2759"/>
<dbReference type="Proteomes" id="UP000800038">
    <property type="component" value="Unassembled WGS sequence"/>
</dbReference>
<organism evidence="1 2">
    <name type="scientific">Clathrospora elynae</name>
    <dbReference type="NCBI Taxonomy" id="706981"/>
    <lineage>
        <taxon>Eukaryota</taxon>
        <taxon>Fungi</taxon>
        <taxon>Dikarya</taxon>
        <taxon>Ascomycota</taxon>
        <taxon>Pezizomycotina</taxon>
        <taxon>Dothideomycetes</taxon>
        <taxon>Pleosporomycetidae</taxon>
        <taxon>Pleosporales</taxon>
        <taxon>Diademaceae</taxon>
        <taxon>Clathrospora</taxon>
    </lineage>
</organism>
<dbReference type="EMBL" id="ML976083">
    <property type="protein sequence ID" value="KAF1939364.1"/>
    <property type="molecule type" value="Genomic_DNA"/>
</dbReference>
<sequence>MTRNSGKNGVPVMAYPTTSTSSPISSSLIFKHNKHNAQATLSLQSSIFLQGFDDAQAFMLQYDADNFVPGTISLSPAAIDLPPTRLVQIARSGSPQIRTLFLGLKARCPIWCPPCKSIAPKQGYDAPFHQLAALAEAIKLCIVFEPD</sequence>
<reference evidence="1" key="1">
    <citation type="journal article" date="2020" name="Stud. Mycol.">
        <title>101 Dothideomycetes genomes: a test case for predicting lifestyles and emergence of pathogens.</title>
        <authorList>
            <person name="Haridas S."/>
            <person name="Albert R."/>
            <person name="Binder M."/>
            <person name="Bloem J."/>
            <person name="Labutti K."/>
            <person name="Salamov A."/>
            <person name="Andreopoulos B."/>
            <person name="Baker S."/>
            <person name="Barry K."/>
            <person name="Bills G."/>
            <person name="Bluhm B."/>
            <person name="Cannon C."/>
            <person name="Castanera R."/>
            <person name="Culley D."/>
            <person name="Daum C."/>
            <person name="Ezra D."/>
            <person name="Gonzalez J."/>
            <person name="Henrissat B."/>
            <person name="Kuo A."/>
            <person name="Liang C."/>
            <person name="Lipzen A."/>
            <person name="Lutzoni F."/>
            <person name="Magnuson J."/>
            <person name="Mondo S."/>
            <person name="Nolan M."/>
            <person name="Ohm R."/>
            <person name="Pangilinan J."/>
            <person name="Park H.-J."/>
            <person name="Ramirez L."/>
            <person name="Alfaro M."/>
            <person name="Sun H."/>
            <person name="Tritt A."/>
            <person name="Yoshinaga Y."/>
            <person name="Zwiers L.-H."/>
            <person name="Turgeon B."/>
            <person name="Goodwin S."/>
            <person name="Spatafora J."/>
            <person name="Crous P."/>
            <person name="Grigoriev I."/>
        </authorList>
    </citation>
    <scope>NUCLEOTIDE SEQUENCE</scope>
    <source>
        <strain evidence="1">CBS 161.51</strain>
    </source>
</reference>
<keyword evidence="2" id="KW-1185">Reference proteome</keyword>
<accession>A0A6A5SI56</accession>